<comment type="caution">
    <text evidence="1">The sequence shown here is derived from an EMBL/GenBank/DDBJ whole genome shotgun (WGS) entry which is preliminary data.</text>
</comment>
<name>A0A4C1YHV9_EUMVA</name>
<organism evidence="1 2">
    <name type="scientific">Eumeta variegata</name>
    <name type="common">Bagworm moth</name>
    <name type="synonym">Eumeta japonica</name>
    <dbReference type="NCBI Taxonomy" id="151549"/>
    <lineage>
        <taxon>Eukaryota</taxon>
        <taxon>Metazoa</taxon>
        <taxon>Ecdysozoa</taxon>
        <taxon>Arthropoda</taxon>
        <taxon>Hexapoda</taxon>
        <taxon>Insecta</taxon>
        <taxon>Pterygota</taxon>
        <taxon>Neoptera</taxon>
        <taxon>Endopterygota</taxon>
        <taxon>Lepidoptera</taxon>
        <taxon>Glossata</taxon>
        <taxon>Ditrysia</taxon>
        <taxon>Tineoidea</taxon>
        <taxon>Psychidae</taxon>
        <taxon>Oiketicinae</taxon>
        <taxon>Eumeta</taxon>
    </lineage>
</organism>
<evidence type="ECO:0000313" key="2">
    <source>
        <dbReference type="Proteomes" id="UP000299102"/>
    </source>
</evidence>
<gene>
    <name evidence="1" type="ORF">EVAR_39988_1</name>
</gene>
<proteinExistence type="predicted"/>
<dbReference type="Proteomes" id="UP000299102">
    <property type="component" value="Unassembled WGS sequence"/>
</dbReference>
<reference evidence="1 2" key="1">
    <citation type="journal article" date="2019" name="Commun. Biol.">
        <title>The bagworm genome reveals a unique fibroin gene that provides high tensile strength.</title>
        <authorList>
            <person name="Kono N."/>
            <person name="Nakamura H."/>
            <person name="Ohtoshi R."/>
            <person name="Tomita M."/>
            <person name="Numata K."/>
            <person name="Arakawa K."/>
        </authorList>
    </citation>
    <scope>NUCLEOTIDE SEQUENCE [LARGE SCALE GENOMIC DNA]</scope>
</reference>
<protein>
    <submittedName>
        <fullName evidence="1">Uncharacterized protein</fullName>
    </submittedName>
</protein>
<evidence type="ECO:0000313" key="1">
    <source>
        <dbReference type="EMBL" id="GBP74584.1"/>
    </source>
</evidence>
<dbReference type="AlphaFoldDB" id="A0A4C1YHV9"/>
<sequence length="89" mass="9991">MRSPLILEVVQFTHHSFYASLFTHLGICGRRCGAGAARSTVVTAWLRLRLDKSISAALSCLLRYSESGRPSSDWLLSSSLIRVKYQFSR</sequence>
<keyword evidence="2" id="KW-1185">Reference proteome</keyword>
<accession>A0A4C1YHV9</accession>
<dbReference type="EMBL" id="BGZK01001213">
    <property type="protein sequence ID" value="GBP74584.1"/>
    <property type="molecule type" value="Genomic_DNA"/>
</dbReference>